<accession>A0A147IXR6</accession>
<gene>
    <name evidence="3" type="ORF">NS355_03895</name>
</gene>
<evidence type="ECO:0000313" key="4">
    <source>
        <dbReference type="Proteomes" id="UP000073923"/>
    </source>
</evidence>
<evidence type="ECO:0000256" key="1">
    <source>
        <dbReference type="SAM" id="Phobius"/>
    </source>
</evidence>
<keyword evidence="1" id="KW-1133">Transmembrane helix</keyword>
<keyword evidence="1" id="KW-0472">Membrane</keyword>
<dbReference type="InterPro" id="IPR012495">
    <property type="entry name" value="TadE-like_dom"/>
</dbReference>
<dbReference type="AlphaFoldDB" id="A0A147IXR6"/>
<dbReference type="PATRIC" id="fig|172044.3.peg.53"/>
<comment type="caution">
    <text evidence="3">The sequence shown here is derived from an EMBL/GenBank/DDBJ whole genome shotgun (WGS) entry which is preliminary data.</text>
</comment>
<reference evidence="3 4" key="1">
    <citation type="journal article" date="2016" name="Front. Microbiol.">
        <title>Genomic Resource of Rice Seed Associated Bacteria.</title>
        <authorList>
            <person name="Midha S."/>
            <person name="Bansal K."/>
            <person name="Sharma S."/>
            <person name="Kumar N."/>
            <person name="Patil P.P."/>
            <person name="Chaudhry V."/>
            <person name="Patil P.B."/>
        </authorList>
    </citation>
    <scope>NUCLEOTIDE SEQUENCE [LARGE SCALE GENOMIC DNA]</scope>
    <source>
        <strain evidence="3 4">NS355</strain>
    </source>
</reference>
<feature type="transmembrane region" description="Helical" evidence="1">
    <location>
        <begin position="15"/>
        <end position="36"/>
    </location>
</feature>
<protein>
    <recommendedName>
        <fullName evidence="2">TadE-like domain-containing protein</fullName>
    </recommendedName>
</protein>
<evidence type="ECO:0000313" key="3">
    <source>
        <dbReference type="EMBL" id="KTW00588.1"/>
    </source>
</evidence>
<feature type="domain" description="TadE-like" evidence="2">
    <location>
        <begin position="15"/>
        <end position="38"/>
    </location>
</feature>
<dbReference type="EMBL" id="LDTF01000010">
    <property type="protein sequence ID" value="KTW00588.1"/>
    <property type="molecule type" value="Genomic_DNA"/>
</dbReference>
<proteinExistence type="predicted"/>
<sequence length="180" mass="19723">MTARVFRTLRGDTRGVALVEFAIILPVMLVLYLGGVQLQDTMACKRKVTITARAAVDLIAQNATGKMTKAEIQSNLIAASQVMQPYAAGSAQIRVSQVFTDQNRKTSVIWSRGQNIQGYRRGARPPIPTAMRVPGTTFLVAEIRYPYRPVATFGGVGAMTLSDTLWMVPRNTDQITCLDC</sequence>
<name>A0A147IXR6_9SPHN</name>
<dbReference type="Pfam" id="PF07811">
    <property type="entry name" value="TadE"/>
    <property type="match status" value="1"/>
</dbReference>
<keyword evidence="1" id="KW-0812">Transmembrane</keyword>
<dbReference type="Proteomes" id="UP000073923">
    <property type="component" value="Unassembled WGS sequence"/>
</dbReference>
<evidence type="ECO:0000259" key="2">
    <source>
        <dbReference type="Pfam" id="PF07811"/>
    </source>
</evidence>
<organism evidence="3 4">
    <name type="scientific">Sphingomonas yabuuchiae</name>
    <dbReference type="NCBI Taxonomy" id="172044"/>
    <lineage>
        <taxon>Bacteria</taxon>
        <taxon>Pseudomonadati</taxon>
        <taxon>Pseudomonadota</taxon>
        <taxon>Alphaproteobacteria</taxon>
        <taxon>Sphingomonadales</taxon>
        <taxon>Sphingomonadaceae</taxon>
        <taxon>Sphingomonas</taxon>
    </lineage>
</organism>